<feature type="compositionally biased region" description="Polar residues" evidence="6">
    <location>
        <begin position="187"/>
        <end position="199"/>
    </location>
</feature>
<evidence type="ECO:0000259" key="7">
    <source>
        <dbReference type="PROSITE" id="PS50011"/>
    </source>
</evidence>
<dbReference type="Gene3D" id="3.30.200.20">
    <property type="entry name" value="Phosphorylase Kinase, domain 1"/>
    <property type="match status" value="1"/>
</dbReference>
<feature type="domain" description="Protein kinase" evidence="7">
    <location>
        <begin position="311"/>
        <end position="367"/>
    </location>
</feature>
<feature type="region of interest" description="Disordered" evidence="6">
    <location>
        <begin position="176"/>
        <end position="310"/>
    </location>
</feature>
<dbReference type="EMBL" id="JAJAGQ010000022">
    <property type="protein sequence ID" value="KAJ8529834.1"/>
    <property type="molecule type" value="Genomic_DNA"/>
</dbReference>
<organism evidence="8 9">
    <name type="scientific">Anisodus acutangulus</name>
    <dbReference type="NCBI Taxonomy" id="402998"/>
    <lineage>
        <taxon>Eukaryota</taxon>
        <taxon>Viridiplantae</taxon>
        <taxon>Streptophyta</taxon>
        <taxon>Embryophyta</taxon>
        <taxon>Tracheophyta</taxon>
        <taxon>Spermatophyta</taxon>
        <taxon>Magnoliopsida</taxon>
        <taxon>eudicotyledons</taxon>
        <taxon>Gunneridae</taxon>
        <taxon>Pentapetalae</taxon>
        <taxon>asterids</taxon>
        <taxon>lamiids</taxon>
        <taxon>Solanales</taxon>
        <taxon>Solanaceae</taxon>
        <taxon>Solanoideae</taxon>
        <taxon>Hyoscyameae</taxon>
        <taxon>Anisodus</taxon>
    </lineage>
</organism>
<evidence type="ECO:0000313" key="9">
    <source>
        <dbReference type="Proteomes" id="UP001152561"/>
    </source>
</evidence>
<dbReference type="AlphaFoldDB" id="A0A9Q1L6R5"/>
<proteinExistence type="inferred from homology"/>
<comment type="caution">
    <text evidence="8">The sequence shown here is derived from an EMBL/GenBank/DDBJ whole genome shotgun (WGS) entry which is preliminary data.</text>
</comment>
<feature type="compositionally biased region" description="Basic and acidic residues" evidence="6">
    <location>
        <begin position="203"/>
        <end position="214"/>
    </location>
</feature>
<evidence type="ECO:0000256" key="5">
    <source>
        <dbReference type="ARBA" id="ARBA00022840"/>
    </source>
</evidence>
<feature type="compositionally biased region" description="Polar residues" evidence="6">
    <location>
        <begin position="291"/>
        <end position="310"/>
    </location>
</feature>
<dbReference type="InterPro" id="IPR011009">
    <property type="entry name" value="Kinase-like_dom_sf"/>
</dbReference>
<sequence>MINIKWFPPMPHCRVYADSPLHQGLIIALDRQLLSLEIETDNAILKGHDTYNSLVSNCRWFMHKGKTMFLCHNFRQGNKVAHVLATAALKHPSSNQVYHFVTPPYDDVLNSLAQDRSSTSGVDGAAGLGKLGNLALVLTGYVAPGVLDHQRLAHPASDVDDFTSAWYFIRSFGPEDDEDRVSPIHAESTSSDIIGNQQVGEIAKNEERNEDYVRNAEISTDNDSSVSRTENEGVCEKPIEQGARDAAESSKSSSDDSYSLISKTSSKSPSGESYSVISEISSKSQSDESHTSILRSVHSVSPNGSPSKNSWQKVDFLGSGSFGTVYEGFTDDGFFFSVKEVSLIDPGDQQSLYQLEQDISLLSRIEM</sequence>
<name>A0A9Q1L6R5_9SOLA</name>
<protein>
    <recommendedName>
        <fullName evidence="7">Protein kinase domain-containing protein</fullName>
    </recommendedName>
</protein>
<dbReference type="InterPro" id="IPR050538">
    <property type="entry name" value="MAP_kinase_kinase_kinase"/>
</dbReference>
<dbReference type="GO" id="GO:0004709">
    <property type="term" value="F:MAP kinase kinase kinase activity"/>
    <property type="evidence" value="ECO:0007669"/>
    <property type="project" value="TreeGrafter"/>
</dbReference>
<feature type="compositionally biased region" description="Polar residues" evidence="6">
    <location>
        <begin position="217"/>
        <end position="228"/>
    </location>
</feature>
<gene>
    <name evidence="8" type="ORF">K7X08_036669</name>
</gene>
<accession>A0A9Q1L6R5</accession>
<evidence type="ECO:0000256" key="2">
    <source>
        <dbReference type="ARBA" id="ARBA00022679"/>
    </source>
</evidence>
<dbReference type="GO" id="GO:0005737">
    <property type="term" value="C:cytoplasm"/>
    <property type="evidence" value="ECO:0007669"/>
    <property type="project" value="TreeGrafter"/>
</dbReference>
<keyword evidence="9" id="KW-1185">Reference proteome</keyword>
<comment type="similarity">
    <text evidence="1">Belongs to the protein kinase superfamily. STE Ser/Thr protein kinase family. MAP kinase kinase kinase subfamily.</text>
</comment>
<dbReference type="GO" id="GO:0005524">
    <property type="term" value="F:ATP binding"/>
    <property type="evidence" value="ECO:0007669"/>
    <property type="project" value="UniProtKB-KW"/>
</dbReference>
<keyword evidence="3" id="KW-0547">Nucleotide-binding</keyword>
<evidence type="ECO:0000256" key="3">
    <source>
        <dbReference type="ARBA" id="ARBA00022741"/>
    </source>
</evidence>
<evidence type="ECO:0000256" key="6">
    <source>
        <dbReference type="SAM" id="MobiDB-lite"/>
    </source>
</evidence>
<dbReference type="Proteomes" id="UP001152561">
    <property type="component" value="Unassembled WGS sequence"/>
</dbReference>
<dbReference type="SUPFAM" id="SSF56112">
    <property type="entry name" value="Protein kinase-like (PK-like)"/>
    <property type="match status" value="1"/>
</dbReference>
<dbReference type="PROSITE" id="PS50011">
    <property type="entry name" value="PROTEIN_KINASE_DOM"/>
    <property type="match status" value="1"/>
</dbReference>
<evidence type="ECO:0000256" key="4">
    <source>
        <dbReference type="ARBA" id="ARBA00022777"/>
    </source>
</evidence>
<dbReference type="PANTHER" id="PTHR48016:SF58">
    <property type="entry name" value="PROTEIN KINASE DOMAIN-CONTAINING PROTEIN"/>
    <property type="match status" value="1"/>
</dbReference>
<keyword evidence="5" id="KW-0067">ATP-binding</keyword>
<dbReference type="PANTHER" id="PTHR48016">
    <property type="entry name" value="MAP KINASE KINASE KINASE SSK2-RELATED-RELATED"/>
    <property type="match status" value="1"/>
</dbReference>
<dbReference type="OrthoDB" id="266718at2759"/>
<reference evidence="9" key="1">
    <citation type="journal article" date="2023" name="Proc. Natl. Acad. Sci. U.S.A.">
        <title>Genomic and structural basis for evolution of tropane alkaloid biosynthesis.</title>
        <authorList>
            <person name="Wanga Y.-J."/>
            <person name="Taina T."/>
            <person name="Yua J.-Y."/>
            <person name="Lia J."/>
            <person name="Xua B."/>
            <person name="Chenc J."/>
            <person name="D'Auriad J.C."/>
            <person name="Huanga J.-P."/>
            <person name="Huanga S.-X."/>
        </authorList>
    </citation>
    <scope>NUCLEOTIDE SEQUENCE [LARGE SCALE GENOMIC DNA]</scope>
    <source>
        <strain evidence="9">cv. KIB-2019</strain>
    </source>
</reference>
<evidence type="ECO:0000313" key="8">
    <source>
        <dbReference type="EMBL" id="KAJ8529834.1"/>
    </source>
</evidence>
<keyword evidence="4" id="KW-0418">Kinase</keyword>
<keyword evidence="2" id="KW-0808">Transferase</keyword>
<feature type="compositionally biased region" description="Low complexity" evidence="6">
    <location>
        <begin position="249"/>
        <end position="284"/>
    </location>
</feature>
<feature type="compositionally biased region" description="Basic and acidic residues" evidence="6">
    <location>
        <begin position="229"/>
        <end position="248"/>
    </location>
</feature>
<dbReference type="InterPro" id="IPR000719">
    <property type="entry name" value="Prot_kinase_dom"/>
</dbReference>
<evidence type="ECO:0000256" key="1">
    <source>
        <dbReference type="ARBA" id="ARBA00006529"/>
    </source>
</evidence>